<reference evidence="13 14" key="1">
    <citation type="submission" date="2017-01" db="EMBL/GenBank/DDBJ databases">
        <title>Genome Sequencing of a Marine Spirillum, Oceanospirillum multiglobuliferum ATCC 33336, from Japan.</title>
        <authorList>
            <person name="Carney J.G."/>
            <person name="Trachtenberg A.M."/>
            <person name="Rheaume B.A."/>
            <person name="Linnane J.D."/>
            <person name="Pitts N.L."/>
            <person name="Mykles D.L."/>
            <person name="Maclea K.S."/>
        </authorList>
    </citation>
    <scope>NUCLEOTIDE SEQUENCE [LARGE SCALE GENOMIC DNA]</scope>
    <source>
        <strain evidence="13 14">ATCC 33336</strain>
    </source>
</reference>
<dbReference type="GO" id="GO:0009435">
    <property type="term" value="P:NAD+ biosynthetic process"/>
    <property type="evidence" value="ECO:0007669"/>
    <property type="project" value="UniProtKB-UniRule"/>
</dbReference>
<dbReference type="CDD" id="cd02165">
    <property type="entry name" value="NMNAT"/>
    <property type="match status" value="1"/>
</dbReference>
<accession>A0A1V4T5E7</accession>
<dbReference type="Gene3D" id="3.40.50.620">
    <property type="entry name" value="HUPs"/>
    <property type="match status" value="1"/>
</dbReference>
<dbReference type="GO" id="GO:0005524">
    <property type="term" value="F:ATP binding"/>
    <property type="evidence" value="ECO:0007669"/>
    <property type="project" value="UniProtKB-KW"/>
</dbReference>
<name>A0A1V4T5E7_9GAMM</name>
<evidence type="ECO:0000256" key="6">
    <source>
        <dbReference type="ARBA" id="ARBA00022695"/>
    </source>
</evidence>
<dbReference type="NCBIfam" id="NF000840">
    <property type="entry name" value="PRK00071.1-3"/>
    <property type="match status" value="1"/>
</dbReference>
<dbReference type="InterPro" id="IPR004821">
    <property type="entry name" value="Cyt_trans-like"/>
</dbReference>
<evidence type="ECO:0000256" key="2">
    <source>
        <dbReference type="ARBA" id="ARBA00005019"/>
    </source>
</evidence>
<dbReference type="NCBIfam" id="TIGR00482">
    <property type="entry name" value="nicotinate (nicotinamide) nucleotide adenylyltransferase"/>
    <property type="match status" value="1"/>
</dbReference>
<comment type="caution">
    <text evidence="13">The sequence shown here is derived from an EMBL/GenBank/DDBJ whole genome shotgun (WGS) entry which is preliminary data.</text>
</comment>
<evidence type="ECO:0000256" key="4">
    <source>
        <dbReference type="ARBA" id="ARBA00022642"/>
    </source>
</evidence>
<dbReference type="PANTHER" id="PTHR39321:SF3">
    <property type="entry name" value="PHOSPHOPANTETHEINE ADENYLYLTRANSFERASE"/>
    <property type="match status" value="1"/>
</dbReference>
<dbReference type="GO" id="GO:0004515">
    <property type="term" value="F:nicotinate-nucleotide adenylyltransferase activity"/>
    <property type="evidence" value="ECO:0007669"/>
    <property type="project" value="UniProtKB-UniRule"/>
</dbReference>
<feature type="domain" description="Cytidyltransferase-like" evidence="12">
    <location>
        <begin position="21"/>
        <end position="199"/>
    </location>
</feature>
<protein>
    <recommendedName>
        <fullName evidence="11">Probable nicotinate-nucleotide adenylyltransferase</fullName>
        <ecNumber evidence="11">2.7.7.18</ecNumber>
    </recommendedName>
    <alternativeName>
        <fullName evidence="11">Deamido-NAD(+) diphosphorylase</fullName>
    </alternativeName>
    <alternativeName>
        <fullName evidence="11">Deamido-NAD(+) pyrophosphorylase</fullName>
    </alternativeName>
    <alternativeName>
        <fullName evidence="11">Nicotinate mononucleotide adenylyltransferase</fullName>
        <shortName evidence="11">NaMN adenylyltransferase</shortName>
    </alternativeName>
</protein>
<evidence type="ECO:0000313" key="13">
    <source>
        <dbReference type="EMBL" id="OPX55835.1"/>
    </source>
</evidence>
<organism evidence="13 14">
    <name type="scientific">Oceanospirillum multiglobuliferum</name>
    <dbReference type="NCBI Taxonomy" id="64969"/>
    <lineage>
        <taxon>Bacteria</taxon>
        <taxon>Pseudomonadati</taxon>
        <taxon>Pseudomonadota</taxon>
        <taxon>Gammaproteobacteria</taxon>
        <taxon>Oceanospirillales</taxon>
        <taxon>Oceanospirillaceae</taxon>
        <taxon>Oceanospirillum</taxon>
    </lineage>
</organism>
<dbReference type="EC" id="2.7.7.18" evidence="11"/>
<evidence type="ECO:0000259" key="12">
    <source>
        <dbReference type="Pfam" id="PF01467"/>
    </source>
</evidence>
<proteinExistence type="inferred from homology"/>
<dbReference type="EMBL" id="MTSM01000006">
    <property type="protein sequence ID" value="OPX55835.1"/>
    <property type="molecule type" value="Genomic_DNA"/>
</dbReference>
<keyword evidence="8 11" id="KW-0067">ATP-binding</keyword>
<comment type="catalytic activity">
    <reaction evidence="10 11">
        <text>nicotinate beta-D-ribonucleotide + ATP + H(+) = deamido-NAD(+) + diphosphate</text>
        <dbReference type="Rhea" id="RHEA:22860"/>
        <dbReference type="ChEBI" id="CHEBI:15378"/>
        <dbReference type="ChEBI" id="CHEBI:30616"/>
        <dbReference type="ChEBI" id="CHEBI:33019"/>
        <dbReference type="ChEBI" id="CHEBI:57502"/>
        <dbReference type="ChEBI" id="CHEBI:58437"/>
        <dbReference type="EC" id="2.7.7.18"/>
    </reaction>
</comment>
<evidence type="ECO:0000256" key="8">
    <source>
        <dbReference type="ARBA" id="ARBA00022840"/>
    </source>
</evidence>
<dbReference type="AlphaFoldDB" id="A0A1V4T5E7"/>
<evidence type="ECO:0000256" key="5">
    <source>
        <dbReference type="ARBA" id="ARBA00022679"/>
    </source>
</evidence>
<dbReference type="Proteomes" id="UP000191418">
    <property type="component" value="Unassembled WGS sequence"/>
</dbReference>
<dbReference type="PANTHER" id="PTHR39321">
    <property type="entry name" value="NICOTINATE-NUCLEOTIDE ADENYLYLTRANSFERASE-RELATED"/>
    <property type="match status" value="1"/>
</dbReference>
<comment type="similarity">
    <text evidence="3 11">Belongs to the NadD family.</text>
</comment>
<dbReference type="STRING" id="64969.SAMN02745127_00997"/>
<evidence type="ECO:0000256" key="1">
    <source>
        <dbReference type="ARBA" id="ARBA00002324"/>
    </source>
</evidence>
<comment type="pathway">
    <text evidence="2 11">Cofactor biosynthesis; NAD(+) biosynthesis; deamido-NAD(+) from nicotinate D-ribonucleotide: step 1/1.</text>
</comment>
<dbReference type="InterPro" id="IPR014729">
    <property type="entry name" value="Rossmann-like_a/b/a_fold"/>
</dbReference>
<evidence type="ECO:0000313" key="14">
    <source>
        <dbReference type="Proteomes" id="UP000191418"/>
    </source>
</evidence>
<keyword evidence="4 11" id="KW-0662">Pyridine nucleotide biosynthesis</keyword>
<keyword evidence="6 11" id="KW-0548">Nucleotidyltransferase</keyword>
<evidence type="ECO:0000256" key="3">
    <source>
        <dbReference type="ARBA" id="ARBA00009014"/>
    </source>
</evidence>
<evidence type="ECO:0000256" key="11">
    <source>
        <dbReference type="HAMAP-Rule" id="MF_00244"/>
    </source>
</evidence>
<evidence type="ECO:0000256" key="10">
    <source>
        <dbReference type="ARBA" id="ARBA00048721"/>
    </source>
</evidence>
<gene>
    <name evidence="11" type="primary">nadD</name>
    <name evidence="13" type="ORF">BTE48_06435</name>
</gene>
<dbReference type="Pfam" id="PF01467">
    <property type="entry name" value="CTP_transf_like"/>
    <property type="match status" value="1"/>
</dbReference>
<evidence type="ECO:0000256" key="9">
    <source>
        <dbReference type="ARBA" id="ARBA00023027"/>
    </source>
</evidence>
<dbReference type="NCBIfam" id="TIGR00125">
    <property type="entry name" value="cyt_tran_rel"/>
    <property type="match status" value="1"/>
</dbReference>
<dbReference type="HAMAP" id="MF_00244">
    <property type="entry name" value="NaMN_adenylyltr"/>
    <property type="match status" value="1"/>
</dbReference>
<dbReference type="NCBIfam" id="NF000839">
    <property type="entry name" value="PRK00071.1-1"/>
    <property type="match status" value="1"/>
</dbReference>
<keyword evidence="9 11" id="KW-0520">NAD</keyword>
<keyword evidence="14" id="KW-1185">Reference proteome</keyword>
<evidence type="ECO:0000256" key="7">
    <source>
        <dbReference type="ARBA" id="ARBA00022741"/>
    </source>
</evidence>
<comment type="function">
    <text evidence="1 11">Catalyzes the reversible adenylation of nicotinate mononucleotide (NaMN) to nicotinic acid adenine dinucleotide (NaAD).</text>
</comment>
<dbReference type="SUPFAM" id="SSF52374">
    <property type="entry name" value="Nucleotidylyl transferase"/>
    <property type="match status" value="1"/>
</dbReference>
<sequence>MWCLVTDISANSLKKRKLVAVMGGTFDPVHHGHLRSALELKQLLNLDQLRLLPCHQPTHRGVPRTQAEQRLQMLRLAVADEPSLYIDDREIRLDQPSYSVYSLQSLKAELGDSVTLFWVLGVDSFASFTRWHRWQEILQLANLIILTRPGFTLGENTPEQKLWQANRADCAELEKADCGKIYALQLPSQLEISATFIRDQLQQGCSVRYLLPDAVLNYIQQQQLYG</sequence>
<dbReference type="InterPro" id="IPR005248">
    <property type="entry name" value="NadD/NMNAT"/>
</dbReference>
<keyword evidence="7 11" id="KW-0547">Nucleotide-binding</keyword>
<dbReference type="UniPathway" id="UPA00253">
    <property type="reaction ID" value="UER00332"/>
</dbReference>
<keyword evidence="5 11" id="KW-0808">Transferase</keyword>